<protein>
    <submittedName>
        <fullName evidence="2">Uncharacterized protein</fullName>
    </submittedName>
</protein>
<accession>A0QZB4</accession>
<reference evidence="2 3" key="1">
    <citation type="submission" date="2006-10" db="EMBL/GenBank/DDBJ databases">
        <authorList>
            <person name="Fleischmann R.D."/>
            <person name="Dodson R.J."/>
            <person name="Haft D.H."/>
            <person name="Merkel J.S."/>
            <person name="Nelson W.C."/>
            <person name="Fraser C.M."/>
        </authorList>
    </citation>
    <scope>NUCLEOTIDE SEQUENCE [LARGE SCALE GENOMIC DNA]</scope>
    <source>
        <strain evidence="3">ATCC 700084 / mc(2)155</strain>
    </source>
</reference>
<evidence type="ECO:0000313" key="3">
    <source>
        <dbReference type="Proteomes" id="UP000000757"/>
    </source>
</evidence>
<dbReference type="STRING" id="246196.MSMEG_3963"/>
<evidence type="ECO:0000256" key="1">
    <source>
        <dbReference type="SAM" id="MobiDB-lite"/>
    </source>
</evidence>
<feature type="compositionally biased region" description="Polar residues" evidence="1">
    <location>
        <begin position="1"/>
        <end position="13"/>
    </location>
</feature>
<sequence length="68" mass="7360">MLPTDLTTTTNRISEPIETVPRKPVHTTHPANSQNRDDVISDSYHSVTVSTLSNGSGGVIKCSRLLVN</sequence>
<evidence type="ECO:0000313" key="2">
    <source>
        <dbReference type="EMBL" id="ABK70952.1"/>
    </source>
</evidence>
<feature type="region of interest" description="Disordered" evidence="1">
    <location>
        <begin position="1"/>
        <end position="41"/>
    </location>
</feature>
<organism evidence="2 3">
    <name type="scientific">Mycolicibacterium smegmatis (strain ATCC 700084 / mc(2)155)</name>
    <name type="common">Mycobacterium smegmatis</name>
    <dbReference type="NCBI Taxonomy" id="246196"/>
    <lineage>
        <taxon>Bacteria</taxon>
        <taxon>Bacillati</taxon>
        <taxon>Actinomycetota</taxon>
        <taxon>Actinomycetes</taxon>
        <taxon>Mycobacteriales</taxon>
        <taxon>Mycobacteriaceae</taxon>
        <taxon>Mycolicibacterium</taxon>
    </lineage>
</organism>
<keyword evidence="3" id="KW-1185">Reference proteome</keyword>
<dbReference type="EMBL" id="CP000480">
    <property type="protein sequence ID" value="ABK70952.1"/>
    <property type="molecule type" value="Genomic_DNA"/>
</dbReference>
<dbReference type="PATRIC" id="fig|246196.19.peg.3902"/>
<dbReference type="AlphaFoldDB" id="A0QZB4"/>
<dbReference type="Proteomes" id="UP000000757">
    <property type="component" value="Chromosome"/>
</dbReference>
<proteinExistence type="predicted"/>
<dbReference type="KEGG" id="msm:MSMEG_3963"/>
<name>A0QZB4_MYCS2</name>
<gene>
    <name evidence="2" type="ordered locus">MSMEG_3963</name>
</gene>